<reference evidence="1" key="2">
    <citation type="submission" date="2023-06" db="EMBL/GenBank/DDBJ databases">
        <authorList>
            <person name="Kobayashi Y."/>
            <person name="Kayamori A."/>
            <person name="Aoki K."/>
            <person name="Shiwa Y."/>
            <person name="Fujita N."/>
            <person name="Sugita T."/>
            <person name="Iwasaki W."/>
            <person name="Tanaka N."/>
            <person name="Takashima M."/>
        </authorList>
    </citation>
    <scope>NUCLEOTIDE SEQUENCE</scope>
    <source>
        <strain evidence="1">HIS016</strain>
    </source>
</reference>
<gene>
    <name evidence="1" type="ORF">CspeluHIS016_0903060</name>
</gene>
<proteinExistence type="predicted"/>
<name>A0AAD3U053_9TREE</name>
<comment type="caution">
    <text evidence="1">The sequence shown here is derived from an EMBL/GenBank/DDBJ whole genome shotgun (WGS) entry which is preliminary data.</text>
</comment>
<reference evidence="1" key="1">
    <citation type="journal article" date="2023" name="BMC Genomics">
        <title>Chromosome-level genome assemblies of Cutaneotrichosporon spp. (Trichosporonales, Basidiomycota) reveal imbalanced evolution between nucleotide sequences and chromosome synteny.</title>
        <authorList>
            <person name="Kobayashi Y."/>
            <person name="Kayamori A."/>
            <person name="Aoki K."/>
            <person name="Shiwa Y."/>
            <person name="Matsutani M."/>
            <person name="Fujita N."/>
            <person name="Sugita T."/>
            <person name="Iwasaki W."/>
            <person name="Tanaka N."/>
            <person name="Takashima M."/>
        </authorList>
    </citation>
    <scope>NUCLEOTIDE SEQUENCE</scope>
    <source>
        <strain evidence="1">HIS016</strain>
    </source>
</reference>
<accession>A0AAD3U053</accession>
<dbReference type="EMBL" id="BTCM01000009">
    <property type="protein sequence ID" value="GMK60089.1"/>
    <property type="molecule type" value="Genomic_DNA"/>
</dbReference>
<keyword evidence="2" id="KW-1185">Reference proteome</keyword>
<dbReference type="AlphaFoldDB" id="A0AAD3U053"/>
<sequence length="300" mass="32756">MRMELAEPDAVALTKLDVMSRDWIAEFGRSIDVQMLDPPGYDSTDRATLPGESKNALQLYLACLGDLGREVQTLWGEPEIQSALVELWLTSYLALAYGAQVPGLELRGRMLERWKLTARMVSMLSALEVLPAYDRIMNGGTGTNRAMTAVQAGSFVLLPSLLAEENAGTLESSPLLMLPGLLQVGGVTEGFFPEECARVVLIDLRETEPPADASASSPIEYHYAEAERGCALQVIAAGHELDLAGALKGILGIRRLRGFEVEAEHATWLKAAPHHAVADPKPHVLVPEGRERDWSPPRFF</sequence>
<organism evidence="1 2">
    <name type="scientific">Cutaneotrichosporon spelunceum</name>
    <dbReference type="NCBI Taxonomy" id="1672016"/>
    <lineage>
        <taxon>Eukaryota</taxon>
        <taxon>Fungi</taxon>
        <taxon>Dikarya</taxon>
        <taxon>Basidiomycota</taxon>
        <taxon>Agaricomycotina</taxon>
        <taxon>Tremellomycetes</taxon>
        <taxon>Trichosporonales</taxon>
        <taxon>Trichosporonaceae</taxon>
        <taxon>Cutaneotrichosporon</taxon>
    </lineage>
</organism>
<dbReference type="Proteomes" id="UP001222932">
    <property type="component" value="Unassembled WGS sequence"/>
</dbReference>
<evidence type="ECO:0000313" key="1">
    <source>
        <dbReference type="EMBL" id="GMK60089.1"/>
    </source>
</evidence>
<protein>
    <submittedName>
        <fullName evidence="1">Uncharacterized protein</fullName>
    </submittedName>
</protein>
<evidence type="ECO:0000313" key="2">
    <source>
        <dbReference type="Proteomes" id="UP001222932"/>
    </source>
</evidence>